<dbReference type="Proteomes" id="UP001309876">
    <property type="component" value="Unassembled WGS sequence"/>
</dbReference>
<protein>
    <recommendedName>
        <fullName evidence="10">tRNA (guanine(37)-N1)-methyltransferase</fullName>
        <ecNumber evidence="10">2.1.1.228</ecNumber>
    </recommendedName>
    <alternativeName>
        <fullName evidence="10">M1G-methyltransferase</fullName>
    </alternativeName>
    <alternativeName>
        <fullName evidence="10">tRNA [GM37] methyltransferase</fullName>
    </alternativeName>
    <alternativeName>
        <fullName evidence="10">tRNA methyltransferase 5</fullName>
    </alternativeName>
</protein>
<dbReference type="InterPro" id="IPR025792">
    <property type="entry name" value="tRNA_Gua_MeTrfase_euk"/>
</dbReference>
<evidence type="ECO:0000313" key="12">
    <source>
        <dbReference type="EMBL" id="KAK5088502.1"/>
    </source>
</evidence>
<dbReference type="FunFam" id="3.30.300.110:FF:000001">
    <property type="entry name" value="tRNA (guanine(37)-N1)-methyltransferase"/>
    <property type="match status" value="1"/>
</dbReference>
<evidence type="ECO:0000256" key="1">
    <source>
        <dbReference type="ARBA" id="ARBA00009775"/>
    </source>
</evidence>
<dbReference type="PROSITE" id="PS51684">
    <property type="entry name" value="SAM_MT_TRM5_TYW2"/>
    <property type="match status" value="1"/>
</dbReference>
<dbReference type="PANTHER" id="PTHR23245">
    <property type="entry name" value="TRNA METHYLTRANSFERASE"/>
    <property type="match status" value="1"/>
</dbReference>
<dbReference type="GO" id="GO:0005634">
    <property type="term" value="C:nucleus"/>
    <property type="evidence" value="ECO:0007669"/>
    <property type="project" value="UniProtKB-SubCell"/>
</dbReference>
<keyword evidence="7 10" id="KW-0496">Mitochondrion</keyword>
<keyword evidence="4 10" id="KW-0808">Transferase</keyword>
<dbReference type="InterPro" id="IPR056744">
    <property type="entry name" value="TRM5/TYW2-like_N"/>
</dbReference>
<dbReference type="GO" id="GO:0002939">
    <property type="term" value="P:tRNA N1-guanine methylation"/>
    <property type="evidence" value="ECO:0007669"/>
    <property type="project" value="TreeGrafter"/>
</dbReference>
<keyword evidence="13" id="KW-1185">Reference proteome</keyword>
<dbReference type="SUPFAM" id="SSF53335">
    <property type="entry name" value="S-adenosyl-L-methionine-dependent methyltransferases"/>
    <property type="match status" value="1"/>
</dbReference>
<reference evidence="12 13" key="1">
    <citation type="submission" date="2023-08" db="EMBL/GenBank/DDBJ databases">
        <title>Black Yeasts Isolated from many extreme environments.</title>
        <authorList>
            <person name="Coleine C."/>
            <person name="Stajich J.E."/>
            <person name="Selbmann L."/>
        </authorList>
    </citation>
    <scope>NUCLEOTIDE SEQUENCE [LARGE SCALE GENOMIC DNA]</scope>
    <source>
        <strain evidence="12 13">CCFEE 5910</strain>
    </source>
</reference>
<evidence type="ECO:0000256" key="3">
    <source>
        <dbReference type="ARBA" id="ARBA00022603"/>
    </source>
</evidence>
<evidence type="ECO:0000256" key="7">
    <source>
        <dbReference type="ARBA" id="ARBA00023128"/>
    </source>
</evidence>
<evidence type="ECO:0000256" key="5">
    <source>
        <dbReference type="ARBA" id="ARBA00022691"/>
    </source>
</evidence>
<dbReference type="InterPro" id="IPR029063">
    <property type="entry name" value="SAM-dependent_MTases_sf"/>
</dbReference>
<comment type="subcellular location">
    <subcellularLocation>
        <location evidence="10">Mitochondrion matrix</location>
    </subcellularLocation>
    <subcellularLocation>
        <location evidence="10">Nucleus</location>
    </subcellularLocation>
    <subcellularLocation>
        <location evidence="10">Cytoplasm</location>
    </subcellularLocation>
    <text evidence="10">Predominantly in the mitochondria and in the nucleus.</text>
</comment>
<organism evidence="12 13">
    <name type="scientific">Lithohypha guttulata</name>
    <dbReference type="NCBI Taxonomy" id="1690604"/>
    <lineage>
        <taxon>Eukaryota</taxon>
        <taxon>Fungi</taxon>
        <taxon>Dikarya</taxon>
        <taxon>Ascomycota</taxon>
        <taxon>Pezizomycotina</taxon>
        <taxon>Eurotiomycetes</taxon>
        <taxon>Chaetothyriomycetidae</taxon>
        <taxon>Chaetothyriales</taxon>
        <taxon>Trichomeriaceae</taxon>
        <taxon>Lithohypha</taxon>
    </lineage>
</organism>
<comment type="similarity">
    <text evidence="1">Belongs to the class I-like SAM-binding methyltransferase superfamily. TRM5/TYW2 family.</text>
</comment>
<dbReference type="EMBL" id="JAVRRJ010000002">
    <property type="protein sequence ID" value="KAK5088502.1"/>
    <property type="molecule type" value="Genomic_DNA"/>
</dbReference>
<evidence type="ECO:0000256" key="4">
    <source>
        <dbReference type="ARBA" id="ARBA00022679"/>
    </source>
</evidence>
<comment type="function">
    <text evidence="10">Specifically methylates the N1 position of guanosine-37 in various cytoplasmic and mitochondrial tRNAs. Methylation is not dependent on the nature of the nucleoside 5' of the target nucleoside. This is the first step in the biosynthesis of wybutosine (yW), a modified base adjacent to the anticodon of tRNAs and required for accurate decoding.</text>
</comment>
<dbReference type="GO" id="GO:0070901">
    <property type="term" value="P:mitochondrial tRNA methylation"/>
    <property type="evidence" value="ECO:0007669"/>
    <property type="project" value="TreeGrafter"/>
</dbReference>
<keyword evidence="5 10" id="KW-0949">S-adenosyl-L-methionine</keyword>
<comment type="catalytic activity">
    <reaction evidence="9 10">
        <text>guanosine(37) in tRNA + S-adenosyl-L-methionine = N(1)-methylguanosine(37) in tRNA + S-adenosyl-L-homocysteine + H(+)</text>
        <dbReference type="Rhea" id="RHEA:36899"/>
        <dbReference type="Rhea" id="RHEA-COMP:10145"/>
        <dbReference type="Rhea" id="RHEA-COMP:10147"/>
        <dbReference type="ChEBI" id="CHEBI:15378"/>
        <dbReference type="ChEBI" id="CHEBI:57856"/>
        <dbReference type="ChEBI" id="CHEBI:59789"/>
        <dbReference type="ChEBI" id="CHEBI:73542"/>
        <dbReference type="ChEBI" id="CHEBI:74269"/>
        <dbReference type="EC" id="2.1.1.228"/>
    </reaction>
</comment>
<evidence type="ECO:0000256" key="9">
    <source>
        <dbReference type="ARBA" id="ARBA00047783"/>
    </source>
</evidence>
<gene>
    <name evidence="10 12" type="primary">TRM5</name>
    <name evidence="12" type="ORF">LTR05_002722</name>
</gene>
<evidence type="ECO:0000259" key="11">
    <source>
        <dbReference type="PROSITE" id="PS51684"/>
    </source>
</evidence>
<proteinExistence type="inferred from homology"/>
<dbReference type="GO" id="GO:0005759">
    <property type="term" value="C:mitochondrial matrix"/>
    <property type="evidence" value="ECO:0007669"/>
    <property type="project" value="UniProtKB-SubCell"/>
</dbReference>
<dbReference type="InterPro" id="IPR030382">
    <property type="entry name" value="MeTrfase_TRM5/TYW2"/>
</dbReference>
<evidence type="ECO:0000256" key="8">
    <source>
        <dbReference type="ARBA" id="ARBA00023242"/>
    </source>
</evidence>
<feature type="binding site" evidence="10">
    <location>
        <begin position="272"/>
        <end position="273"/>
    </location>
    <ligand>
        <name>S-adenosyl-L-methionine</name>
        <dbReference type="ChEBI" id="CHEBI:59789"/>
    </ligand>
</feature>
<feature type="binding site" evidence="10">
    <location>
        <begin position="300"/>
        <end position="301"/>
    </location>
    <ligand>
        <name>S-adenosyl-L-methionine</name>
        <dbReference type="ChEBI" id="CHEBI:59789"/>
    </ligand>
</feature>
<feature type="domain" description="SAM-dependent methyltransferase TRM5/TYW2-type" evidence="11">
    <location>
        <begin position="143"/>
        <end position="455"/>
    </location>
</feature>
<dbReference type="GO" id="GO:0052906">
    <property type="term" value="F:tRNA (guanine(37)-N1)-methyltransferase activity"/>
    <property type="evidence" value="ECO:0007669"/>
    <property type="project" value="UniProtKB-UniRule"/>
</dbReference>
<keyword evidence="3 10" id="KW-0489">Methyltransferase</keyword>
<dbReference type="Pfam" id="PF25133">
    <property type="entry name" value="TYW2_N_2"/>
    <property type="match status" value="1"/>
</dbReference>
<comment type="caution">
    <text evidence="12">The sequence shown here is derived from an EMBL/GenBank/DDBJ whole genome shotgun (WGS) entry which is preliminary data.</text>
</comment>
<dbReference type="Gene3D" id="3.40.50.150">
    <property type="entry name" value="Vaccinia Virus protein VP39"/>
    <property type="match status" value="1"/>
</dbReference>
<feature type="binding site" evidence="10">
    <location>
        <position position="362"/>
    </location>
    <ligand>
        <name>S-adenosyl-L-methionine</name>
        <dbReference type="ChEBI" id="CHEBI:59789"/>
    </ligand>
</feature>
<dbReference type="EC" id="2.1.1.228" evidence="10"/>
<dbReference type="AlphaFoldDB" id="A0AAN7T4F2"/>
<name>A0AAN7T4F2_9EURO</name>
<evidence type="ECO:0000256" key="2">
    <source>
        <dbReference type="ARBA" id="ARBA00022490"/>
    </source>
</evidence>
<evidence type="ECO:0000256" key="6">
    <source>
        <dbReference type="ARBA" id="ARBA00022694"/>
    </source>
</evidence>
<comment type="subunit">
    <text evidence="10">Monomer.</text>
</comment>
<dbReference type="Gene3D" id="3.30.300.110">
    <property type="entry name" value="Met-10+ protein-like domains"/>
    <property type="match status" value="1"/>
</dbReference>
<sequence length="483" mass="54661">MNTLNTAEIAPPPVNRDMRELDRSFFNVKLQVSGLTVLNPRDIQKVKNKLAAAHDLLVTPTIKPVVDDEVHPGKKRVLLRPHVSATDPSTWNQKWKDIIDDGSTEIHPHELTITYDNWSMSEILNAVLPEEPLSAQEDTPSGFAQVGHVAHLNLKEFFNEYKHLIGQVLLDKNPNIKTVINKLHDVGSESVFRTFPYEVLAGPDDLEVTISHLSCQFRFNYAEVYWNIRNSHEHERLIAQFQKNEVVCDVMAGVGPFALPAAKKGAWVWANDLNPASYKAMCNAIHVNKLSHHVYAFNMDGAQFIRSAAQTLLRTQRRYEQVPATSIPRNATEKQRQKLAAEMKAATVTRVEPPTFDHFVMNLPAIAVEFLHAFRGLYHGHERLFGGSEGRRLPMIHVYCFQARKDDESEEREELLQRICGHLGHQLSPDEVVLERLRLVAPKKLYYCASFRLPGAVAFAAPRDTGEVPLLELFETVGPTKAR</sequence>
<keyword evidence="2 10" id="KW-0963">Cytoplasm</keyword>
<keyword evidence="6 10" id="KW-0819">tRNA processing</keyword>
<comment type="similarity">
    <text evidence="10">Belongs to the TRM5 / TYW2 family.</text>
</comment>
<dbReference type="InterPro" id="IPR056743">
    <property type="entry name" value="TRM5-TYW2-like_MTfase"/>
</dbReference>
<evidence type="ECO:0000313" key="13">
    <source>
        <dbReference type="Proteomes" id="UP001309876"/>
    </source>
</evidence>
<feature type="binding site" evidence="10">
    <location>
        <position position="234"/>
    </location>
    <ligand>
        <name>S-adenosyl-L-methionine</name>
        <dbReference type="ChEBI" id="CHEBI:59789"/>
    </ligand>
</feature>
<dbReference type="Pfam" id="PF02475">
    <property type="entry name" value="TRM5-TYW2_MTfase"/>
    <property type="match status" value="1"/>
</dbReference>
<dbReference type="PANTHER" id="PTHR23245:SF36">
    <property type="entry name" value="TRNA (GUANINE(37)-N1)-METHYLTRANSFERASE"/>
    <property type="match status" value="1"/>
</dbReference>
<keyword evidence="8 10" id="KW-0539">Nucleus</keyword>
<dbReference type="HAMAP" id="MF_03152">
    <property type="entry name" value="TRM5"/>
    <property type="match status" value="1"/>
</dbReference>
<evidence type="ECO:0000256" key="10">
    <source>
        <dbReference type="HAMAP-Rule" id="MF_03152"/>
    </source>
</evidence>
<accession>A0AAN7T4F2</accession>